<dbReference type="OrthoDB" id="5062492at2759"/>
<protein>
    <submittedName>
        <fullName evidence="1">Uncharacterized protein</fullName>
    </submittedName>
</protein>
<sequence length="250" mass="29100">MKTITLTQDVGNASYSLQVRKFIPQPGDSLERTWNTADGVKANPCASYALANMRETSKVFVNFVDTYIKTFIDHCIIVEDPLLFMTYQMAFKHSRLSAIKDERVLLNSVLCLWDWDPTAGNYRKYLAPPVLQAQIESLTTSMILLPMQKEARYWNHEIVERFHSGARTMLAYFHYCNKGGHPFSMDWTRPANVAFAELGPQQVDFIKETVKLIQDKRSHFETIKLKEDFDDDYYFIAQLYDLHWIPLHTI</sequence>
<evidence type="ECO:0000313" key="1">
    <source>
        <dbReference type="EMBL" id="KAF4498015.1"/>
    </source>
</evidence>
<comment type="caution">
    <text evidence="1">The sequence shown here is derived from an EMBL/GenBank/DDBJ whole genome shotgun (WGS) entry which is preliminary data.</text>
</comment>
<gene>
    <name evidence="1" type="ORF">FAGAP_5807</name>
</gene>
<dbReference type="InterPro" id="IPR052973">
    <property type="entry name" value="Fungal_sec-metab_reg_TF"/>
</dbReference>
<organism evidence="1 2">
    <name type="scientific">Fusarium agapanthi</name>
    <dbReference type="NCBI Taxonomy" id="1803897"/>
    <lineage>
        <taxon>Eukaryota</taxon>
        <taxon>Fungi</taxon>
        <taxon>Dikarya</taxon>
        <taxon>Ascomycota</taxon>
        <taxon>Pezizomycotina</taxon>
        <taxon>Sordariomycetes</taxon>
        <taxon>Hypocreomycetidae</taxon>
        <taxon>Hypocreales</taxon>
        <taxon>Nectriaceae</taxon>
        <taxon>Fusarium</taxon>
        <taxon>Fusarium fujikuroi species complex</taxon>
    </lineage>
</organism>
<keyword evidence="2" id="KW-1185">Reference proteome</keyword>
<accession>A0A9P5B9C9</accession>
<reference evidence="1" key="1">
    <citation type="submission" date="2020-01" db="EMBL/GenBank/DDBJ databases">
        <title>Identification and distribution of gene clusters putatively required for synthesis of sphingolipid metabolism inhibitors in phylogenetically diverse species of the filamentous fungus Fusarium.</title>
        <authorList>
            <person name="Kim H.-S."/>
            <person name="Busman M."/>
            <person name="Brown D.W."/>
            <person name="Divon H."/>
            <person name="Uhlig S."/>
            <person name="Proctor R.H."/>
        </authorList>
    </citation>
    <scope>NUCLEOTIDE SEQUENCE</scope>
    <source>
        <strain evidence="1">NRRL 31653</strain>
    </source>
</reference>
<dbReference type="AlphaFoldDB" id="A0A9P5B9C9"/>
<proteinExistence type="predicted"/>
<dbReference type="Proteomes" id="UP000737391">
    <property type="component" value="Unassembled WGS sequence"/>
</dbReference>
<dbReference type="PANTHER" id="PTHR35392">
    <property type="entry name" value="ZN(II)2CYS6 TRANSCRIPTION FACTOR (EUROFUNG)-RELATED-RELATED"/>
    <property type="match status" value="1"/>
</dbReference>
<name>A0A9P5B9C9_9HYPO</name>
<evidence type="ECO:0000313" key="2">
    <source>
        <dbReference type="Proteomes" id="UP000737391"/>
    </source>
</evidence>
<dbReference type="EMBL" id="LUFC02000382">
    <property type="protein sequence ID" value="KAF4498015.1"/>
    <property type="molecule type" value="Genomic_DNA"/>
</dbReference>
<dbReference type="PANTHER" id="PTHR35392:SF3">
    <property type="entry name" value="ZN(2)-C6 FUNGAL-TYPE DOMAIN-CONTAINING PROTEIN"/>
    <property type="match status" value="1"/>
</dbReference>